<dbReference type="Pfam" id="PF00355">
    <property type="entry name" value="Rieske"/>
    <property type="match status" value="1"/>
</dbReference>
<dbReference type="Proteomes" id="UP001597182">
    <property type="component" value="Unassembled WGS sequence"/>
</dbReference>
<dbReference type="PRINTS" id="PR00090">
    <property type="entry name" value="RNGDIOXGNASE"/>
</dbReference>
<dbReference type="PROSITE" id="PS51296">
    <property type="entry name" value="RIESKE"/>
    <property type="match status" value="1"/>
</dbReference>
<dbReference type="InterPro" id="IPR015881">
    <property type="entry name" value="ARHD_Rieske_2Fe_2S"/>
</dbReference>
<evidence type="ECO:0000256" key="3">
    <source>
        <dbReference type="ARBA" id="ARBA00022723"/>
    </source>
</evidence>
<name>A0ABW3VJY1_9PSEU</name>
<dbReference type="Gene3D" id="2.102.10.10">
    <property type="entry name" value="Rieske [2Fe-2S] iron-sulphur domain"/>
    <property type="match status" value="1"/>
</dbReference>
<dbReference type="SUPFAM" id="SSF50022">
    <property type="entry name" value="ISP domain"/>
    <property type="match status" value="1"/>
</dbReference>
<evidence type="ECO:0000256" key="2">
    <source>
        <dbReference type="ARBA" id="ARBA00022714"/>
    </source>
</evidence>
<dbReference type="EMBL" id="JBHTMB010000127">
    <property type="protein sequence ID" value="MFD1234364.1"/>
    <property type="molecule type" value="Genomic_DNA"/>
</dbReference>
<comment type="cofactor">
    <cofactor evidence="1">
        <name>Fe cation</name>
        <dbReference type="ChEBI" id="CHEBI:24875"/>
    </cofactor>
</comment>
<dbReference type="InterPro" id="IPR001663">
    <property type="entry name" value="Rng_hydr_dOase-A"/>
</dbReference>
<organism evidence="9 10">
    <name type="scientific">Pseudonocardia benzenivorans</name>
    <dbReference type="NCBI Taxonomy" id="228005"/>
    <lineage>
        <taxon>Bacteria</taxon>
        <taxon>Bacillati</taxon>
        <taxon>Actinomycetota</taxon>
        <taxon>Actinomycetes</taxon>
        <taxon>Pseudonocardiales</taxon>
        <taxon>Pseudonocardiaceae</taxon>
        <taxon>Pseudonocardia</taxon>
    </lineage>
</organism>
<dbReference type="RefSeq" id="WP_346092096.1">
    <property type="nucleotide sequence ID" value="NZ_BAABKS010000051.1"/>
</dbReference>
<evidence type="ECO:0000256" key="1">
    <source>
        <dbReference type="ARBA" id="ARBA00001962"/>
    </source>
</evidence>
<dbReference type="PANTHER" id="PTHR43756:SF5">
    <property type="entry name" value="CHOLINE MONOOXYGENASE, CHLOROPLASTIC"/>
    <property type="match status" value="1"/>
</dbReference>
<protein>
    <submittedName>
        <fullName evidence="9">Aromatic ring-hydroxylating dioxygenase subunit alpha</fullName>
    </submittedName>
</protein>
<evidence type="ECO:0000313" key="10">
    <source>
        <dbReference type="Proteomes" id="UP001597182"/>
    </source>
</evidence>
<evidence type="ECO:0000256" key="5">
    <source>
        <dbReference type="ARBA" id="ARBA00023004"/>
    </source>
</evidence>
<keyword evidence="2" id="KW-0001">2Fe-2S</keyword>
<keyword evidence="4" id="KW-0560">Oxidoreductase</keyword>
<dbReference type="PROSITE" id="PS00570">
    <property type="entry name" value="RING_HYDROXYL_ALPHA"/>
    <property type="match status" value="1"/>
</dbReference>
<dbReference type="InterPro" id="IPR017941">
    <property type="entry name" value="Rieske_2Fe-2S"/>
</dbReference>
<evidence type="ECO:0000259" key="8">
    <source>
        <dbReference type="PROSITE" id="PS51296"/>
    </source>
</evidence>
<keyword evidence="10" id="KW-1185">Reference proteome</keyword>
<dbReference type="InterPro" id="IPR036922">
    <property type="entry name" value="Rieske_2Fe-2S_sf"/>
</dbReference>
<dbReference type="InterPro" id="IPR015879">
    <property type="entry name" value="Ring_hydroxy_dOase_asu_C_dom"/>
</dbReference>
<dbReference type="SUPFAM" id="SSF55961">
    <property type="entry name" value="Bet v1-like"/>
    <property type="match status" value="1"/>
</dbReference>
<dbReference type="Gene3D" id="3.90.380.10">
    <property type="entry name" value="Naphthalene 1,2-dioxygenase Alpha Subunit, Chain A, domain 1"/>
    <property type="match status" value="1"/>
</dbReference>
<evidence type="ECO:0000313" key="9">
    <source>
        <dbReference type="EMBL" id="MFD1234364.1"/>
    </source>
</evidence>
<dbReference type="PANTHER" id="PTHR43756">
    <property type="entry name" value="CHOLINE MONOOXYGENASE, CHLOROPLASTIC"/>
    <property type="match status" value="1"/>
</dbReference>
<comment type="caution">
    <text evidence="9">The sequence shown here is derived from an EMBL/GenBank/DDBJ whole genome shotgun (WGS) entry which is preliminary data.</text>
</comment>
<accession>A0ABW3VJY1</accession>
<keyword evidence="6" id="KW-0411">Iron-sulfur</keyword>
<reference evidence="10" key="1">
    <citation type="journal article" date="2019" name="Int. J. Syst. Evol. Microbiol.">
        <title>The Global Catalogue of Microorganisms (GCM) 10K type strain sequencing project: providing services to taxonomists for standard genome sequencing and annotation.</title>
        <authorList>
            <consortium name="The Broad Institute Genomics Platform"/>
            <consortium name="The Broad Institute Genome Sequencing Center for Infectious Disease"/>
            <person name="Wu L."/>
            <person name="Ma J."/>
        </authorList>
    </citation>
    <scope>NUCLEOTIDE SEQUENCE [LARGE SCALE GENOMIC DNA]</scope>
    <source>
        <strain evidence="10">CCUG 49018</strain>
    </source>
</reference>
<proteinExistence type="predicted"/>
<evidence type="ECO:0000256" key="6">
    <source>
        <dbReference type="ARBA" id="ARBA00023014"/>
    </source>
</evidence>
<gene>
    <name evidence="9" type="ORF">ACFQ34_13825</name>
</gene>
<keyword evidence="9" id="KW-0223">Dioxygenase</keyword>
<dbReference type="Pfam" id="PF00848">
    <property type="entry name" value="Ring_hydroxyl_A"/>
    <property type="match status" value="1"/>
</dbReference>
<dbReference type="GO" id="GO:0051213">
    <property type="term" value="F:dioxygenase activity"/>
    <property type="evidence" value="ECO:0007669"/>
    <property type="project" value="UniProtKB-KW"/>
</dbReference>
<sequence>MDATAEQELIAELEDLLERGTTAMAPAVRHEPAASYTDPARNAAERALFFRDYPLAVATSAELPNPGDFTTSQIADLPVLTVRGDDGEVRCLVNMCRHRGNLVCAQASGNRRTFTCEYHAWSYDRAGRLRSTVDREGFRGLDSEGHGLVALPAEERHGLIWVLPRPGGSLDLSGHLGAAFEQEIADLDVGSFTLWERSVMTQPFDWKCGVDTFLEVFHLAFLHKKTVGPFFVGNVGAYTEYGLHHRYSAVRNSFVEMAAGPPESRTIYPHSSLVHLVFPNVILTWQMDHIEMWRFYPGQSVGTCTVEAAMLIPEPAETDGARRHWGKNWRILLDTVLVEDFATMERVQRNLTTGSVPELAFGRNEIALQHFHEGIHAELERRGPQADR</sequence>
<evidence type="ECO:0000256" key="4">
    <source>
        <dbReference type="ARBA" id="ARBA00023002"/>
    </source>
</evidence>
<keyword evidence="3" id="KW-0479">Metal-binding</keyword>
<keyword evidence="5" id="KW-0408">Iron</keyword>
<dbReference type="CDD" id="cd03469">
    <property type="entry name" value="Rieske_RO_Alpha_N"/>
    <property type="match status" value="1"/>
</dbReference>
<keyword evidence="7" id="KW-0520">NAD</keyword>
<evidence type="ECO:0000256" key="7">
    <source>
        <dbReference type="ARBA" id="ARBA00023027"/>
    </source>
</evidence>
<feature type="domain" description="Rieske" evidence="8">
    <location>
        <begin position="55"/>
        <end position="162"/>
    </location>
</feature>